<dbReference type="Pfam" id="PF02493">
    <property type="entry name" value="MORN"/>
    <property type="match status" value="2"/>
</dbReference>
<dbReference type="AlphaFoldDB" id="A0A8J8NSU7"/>
<name>A0A8J8NSU7_HALGN</name>
<protein>
    <recommendedName>
        <fullName evidence="4">MORN repeat protein</fullName>
    </recommendedName>
</protein>
<reference evidence="2" key="1">
    <citation type="submission" date="2019-06" db="EMBL/GenBank/DDBJ databases">
        <authorList>
            <person name="Zheng W."/>
        </authorList>
    </citation>
    <scope>NUCLEOTIDE SEQUENCE</scope>
    <source>
        <strain evidence="2">QDHG01</strain>
    </source>
</reference>
<evidence type="ECO:0008006" key="4">
    <source>
        <dbReference type="Google" id="ProtNLM"/>
    </source>
</evidence>
<dbReference type="EMBL" id="RRYP01006275">
    <property type="protein sequence ID" value="TNV81337.1"/>
    <property type="molecule type" value="Genomic_DNA"/>
</dbReference>
<gene>
    <name evidence="2" type="ORF">FGO68_gene14373</name>
</gene>
<evidence type="ECO:0000313" key="2">
    <source>
        <dbReference type="EMBL" id="TNV81337.1"/>
    </source>
</evidence>
<comment type="caution">
    <text evidence="2">The sequence shown here is derived from an EMBL/GenBank/DDBJ whole genome shotgun (WGS) entry which is preliminary data.</text>
</comment>
<dbReference type="PANTHER" id="PTHR43215:SF14">
    <property type="entry name" value="RADIAL SPOKE HEAD 1 HOMOLOG"/>
    <property type="match status" value="1"/>
</dbReference>
<dbReference type="InterPro" id="IPR003409">
    <property type="entry name" value="MORN"/>
</dbReference>
<evidence type="ECO:0000313" key="3">
    <source>
        <dbReference type="Proteomes" id="UP000785679"/>
    </source>
</evidence>
<keyword evidence="3" id="KW-1185">Reference proteome</keyword>
<dbReference type="Proteomes" id="UP000785679">
    <property type="component" value="Unassembled WGS sequence"/>
</dbReference>
<evidence type="ECO:0000256" key="1">
    <source>
        <dbReference type="ARBA" id="ARBA00022737"/>
    </source>
</evidence>
<dbReference type="SUPFAM" id="SSF82185">
    <property type="entry name" value="Histone H3 K4-specific methyltransferase SET7/9 N-terminal domain"/>
    <property type="match status" value="1"/>
</dbReference>
<keyword evidence="1" id="KW-0677">Repeat</keyword>
<sequence>MGRNATRLLPNNQQNQATFYCQTLNQVPDGFGVLFCLDNNGKSYFYECYWENGRPIKGKLSTLEGPNNDLVVFKGEFKNFQLSGLGSKKLHNQRVYEGIWKKGKYHQYGICYYPGGQRYEGEMLNGQRHGEGYYYYINGLYEFGIYQRDREEGIHHLYSARHRLQQTTKYARGQVVRIIRY</sequence>
<organism evidence="2 3">
    <name type="scientific">Halteria grandinella</name>
    <dbReference type="NCBI Taxonomy" id="5974"/>
    <lineage>
        <taxon>Eukaryota</taxon>
        <taxon>Sar</taxon>
        <taxon>Alveolata</taxon>
        <taxon>Ciliophora</taxon>
        <taxon>Intramacronucleata</taxon>
        <taxon>Spirotrichea</taxon>
        <taxon>Stichotrichia</taxon>
        <taxon>Sporadotrichida</taxon>
        <taxon>Halteriidae</taxon>
        <taxon>Halteria</taxon>
    </lineage>
</organism>
<proteinExistence type="predicted"/>
<dbReference type="OrthoDB" id="423343at2759"/>
<dbReference type="GO" id="GO:0005829">
    <property type="term" value="C:cytosol"/>
    <property type="evidence" value="ECO:0007669"/>
    <property type="project" value="TreeGrafter"/>
</dbReference>
<dbReference type="Gene3D" id="2.20.110.10">
    <property type="entry name" value="Histone H3 K4-specific methyltransferase SET7/9 N-terminal domain"/>
    <property type="match status" value="1"/>
</dbReference>
<dbReference type="PANTHER" id="PTHR43215">
    <property type="entry name" value="RADIAL SPOKE HEAD 1 HOMOLOG"/>
    <property type="match status" value="1"/>
</dbReference>
<dbReference type="SMART" id="SM00698">
    <property type="entry name" value="MORN"/>
    <property type="match status" value="2"/>
</dbReference>
<accession>A0A8J8NSU7</accession>